<sequence>MHQVPVMMPTSGYATPNGYTHLPPEYQRPTSSVSCTVNHTQQTHNLHHHLFQILGCLVFTFKKKCAWCPEHETQICANLHKKAGCLLSSLFLKARKKDKKPRWILFEDWEKLVEHWETNARFKQMSEIGKKARSSTKGGSLHTSGAQSQGNVRRKLAEAFKFTHTRKKKNHGDPDVWVEPRAQLTYNQNLQTFEDFHQTLPEDNQGMSISQEQAERIWLDYVGGPTRYGYAYGMPQRAFREFHSKLEVLSSSHDDELRKTNLDLKHTIYKLSSQVEAS</sequence>
<evidence type="ECO:0000256" key="1">
    <source>
        <dbReference type="SAM" id="MobiDB-lite"/>
    </source>
</evidence>
<feature type="region of interest" description="Disordered" evidence="1">
    <location>
        <begin position="127"/>
        <end position="151"/>
    </location>
</feature>
<reference evidence="3" key="2">
    <citation type="submission" date="2025-08" db="UniProtKB">
        <authorList>
            <consortium name="RefSeq"/>
        </authorList>
    </citation>
    <scope>IDENTIFICATION</scope>
</reference>
<dbReference type="Proteomes" id="UP000694930">
    <property type="component" value="Chromosome 10"/>
</dbReference>
<feature type="compositionally biased region" description="Polar residues" evidence="1">
    <location>
        <begin position="135"/>
        <end position="151"/>
    </location>
</feature>
<organism evidence="2 3">
    <name type="scientific">Solanum pennellii</name>
    <name type="common">Tomato</name>
    <name type="synonym">Lycopersicon pennellii</name>
    <dbReference type="NCBI Taxonomy" id="28526"/>
    <lineage>
        <taxon>Eukaryota</taxon>
        <taxon>Viridiplantae</taxon>
        <taxon>Streptophyta</taxon>
        <taxon>Embryophyta</taxon>
        <taxon>Tracheophyta</taxon>
        <taxon>Spermatophyta</taxon>
        <taxon>Magnoliopsida</taxon>
        <taxon>eudicotyledons</taxon>
        <taxon>Gunneridae</taxon>
        <taxon>Pentapetalae</taxon>
        <taxon>asterids</taxon>
        <taxon>lamiids</taxon>
        <taxon>Solanales</taxon>
        <taxon>Solanaceae</taxon>
        <taxon>Solanoideae</taxon>
        <taxon>Solaneae</taxon>
        <taxon>Solanum</taxon>
        <taxon>Solanum subgen. Lycopersicon</taxon>
    </lineage>
</organism>
<dbReference type="InterPro" id="IPR004252">
    <property type="entry name" value="Probable_transposase_24"/>
</dbReference>
<dbReference type="RefSeq" id="XP_027768384.1">
    <property type="nucleotide sequence ID" value="XM_027912583.1"/>
</dbReference>
<dbReference type="GeneID" id="107032167"/>
<gene>
    <name evidence="3" type="primary">LOC107032167</name>
</gene>
<keyword evidence="2" id="KW-1185">Reference proteome</keyword>
<protein>
    <submittedName>
        <fullName evidence="3">Uncharacterized protein LOC107032167 isoform X2</fullName>
    </submittedName>
</protein>
<reference evidence="2" key="1">
    <citation type="journal article" date="2014" name="Nat. Genet.">
        <title>The genome of the stress-tolerant wild tomato species Solanum pennellii.</title>
        <authorList>
            <person name="Bolger A."/>
            <person name="Scossa F."/>
            <person name="Bolger M.E."/>
            <person name="Lanz C."/>
            <person name="Maumus F."/>
            <person name="Tohge T."/>
            <person name="Quesneville H."/>
            <person name="Alseekh S."/>
            <person name="Sorensen I."/>
            <person name="Lichtenstein G."/>
            <person name="Fich E.A."/>
            <person name="Conte M."/>
            <person name="Keller H."/>
            <person name="Schneeberger K."/>
            <person name="Schwacke R."/>
            <person name="Ofner I."/>
            <person name="Vrebalov J."/>
            <person name="Xu Y."/>
            <person name="Osorio S."/>
            <person name="Aflitos S.A."/>
            <person name="Schijlen E."/>
            <person name="Jimenez-Gomez J.M."/>
            <person name="Ryngajllo M."/>
            <person name="Kimura S."/>
            <person name="Kumar R."/>
            <person name="Koenig D."/>
            <person name="Headland L.R."/>
            <person name="Maloof J.N."/>
            <person name="Sinha N."/>
            <person name="van Ham R.C."/>
            <person name="Lankhorst R.K."/>
            <person name="Mao L."/>
            <person name="Vogel A."/>
            <person name="Arsova B."/>
            <person name="Panstruga R."/>
            <person name="Fei Z."/>
            <person name="Rose J.K."/>
            <person name="Zamir D."/>
            <person name="Carrari F."/>
            <person name="Giovannoni J.J."/>
            <person name="Weigel D."/>
            <person name="Usadel B."/>
            <person name="Fernie A.R."/>
        </authorList>
    </citation>
    <scope>NUCLEOTIDE SEQUENCE [LARGE SCALE GENOMIC DNA]</scope>
    <source>
        <strain evidence="2">cv. LA0716</strain>
    </source>
</reference>
<accession>A0ABM1UY16</accession>
<dbReference type="Pfam" id="PF03004">
    <property type="entry name" value="Transposase_24"/>
    <property type="match status" value="1"/>
</dbReference>
<name>A0ABM1UY16_SOLPN</name>
<evidence type="ECO:0000313" key="2">
    <source>
        <dbReference type="Proteomes" id="UP000694930"/>
    </source>
</evidence>
<proteinExistence type="predicted"/>
<evidence type="ECO:0000313" key="3">
    <source>
        <dbReference type="RefSeq" id="XP_027768384.1"/>
    </source>
</evidence>